<evidence type="ECO:0000313" key="6">
    <source>
        <dbReference type="Proteomes" id="UP000569951"/>
    </source>
</evidence>
<name>A0A841HYS7_9DEIO</name>
<dbReference type="PANTHER" id="PTHR30404:SF0">
    <property type="entry name" value="N-ACETYLMURAMOYL-L-ALANINE AMIDASE AMIC"/>
    <property type="match status" value="1"/>
</dbReference>
<proteinExistence type="predicted"/>
<dbReference type="AlphaFoldDB" id="A0A841HYS7"/>
<dbReference type="RefSeq" id="WP_246351358.1">
    <property type="nucleotide sequence ID" value="NZ_JACHHG010000006.1"/>
</dbReference>
<evidence type="ECO:0000256" key="1">
    <source>
        <dbReference type="ARBA" id="ARBA00022801"/>
    </source>
</evidence>
<dbReference type="FunFam" id="3.40.630.40:FF:000005">
    <property type="entry name" value="N-acetylmuramoyl-L-alanine amidase (AmiA)"/>
    <property type="match status" value="1"/>
</dbReference>
<dbReference type="Pfam" id="PF01520">
    <property type="entry name" value="Amidase_3"/>
    <property type="match status" value="1"/>
</dbReference>
<dbReference type="GO" id="GO:0008745">
    <property type="term" value="F:N-acetylmuramoyl-L-alanine amidase activity"/>
    <property type="evidence" value="ECO:0007669"/>
    <property type="project" value="UniProtKB-EC"/>
</dbReference>
<organism evidence="5 6">
    <name type="scientific">Deinobacterium chartae</name>
    <dbReference type="NCBI Taxonomy" id="521158"/>
    <lineage>
        <taxon>Bacteria</taxon>
        <taxon>Thermotogati</taxon>
        <taxon>Deinococcota</taxon>
        <taxon>Deinococci</taxon>
        <taxon>Deinococcales</taxon>
        <taxon>Deinococcaceae</taxon>
        <taxon>Deinobacterium</taxon>
    </lineage>
</organism>
<gene>
    <name evidence="5" type="ORF">HNR42_001981</name>
</gene>
<evidence type="ECO:0000256" key="2">
    <source>
        <dbReference type="SAM" id="MobiDB-lite"/>
    </source>
</evidence>
<keyword evidence="1 5" id="KW-0378">Hydrolase</keyword>
<dbReference type="InterPro" id="IPR050695">
    <property type="entry name" value="N-acetylmuramoyl_amidase_3"/>
</dbReference>
<dbReference type="CDD" id="cd02696">
    <property type="entry name" value="MurNAc-LAA"/>
    <property type="match status" value="1"/>
</dbReference>
<feature type="domain" description="MurNAc-LAA" evidence="4">
    <location>
        <begin position="223"/>
        <end position="375"/>
    </location>
</feature>
<dbReference type="Proteomes" id="UP000569951">
    <property type="component" value="Unassembled WGS sequence"/>
</dbReference>
<dbReference type="InterPro" id="IPR002508">
    <property type="entry name" value="MurNAc-LAA_cat"/>
</dbReference>
<dbReference type="SUPFAM" id="SSF53187">
    <property type="entry name" value="Zn-dependent exopeptidases"/>
    <property type="match status" value="1"/>
</dbReference>
<feature type="chain" id="PRO_5032336805" evidence="3">
    <location>
        <begin position="21"/>
        <end position="381"/>
    </location>
</feature>
<feature type="signal peptide" evidence="3">
    <location>
        <begin position="1"/>
        <end position="20"/>
    </location>
</feature>
<evidence type="ECO:0000313" key="5">
    <source>
        <dbReference type="EMBL" id="MBB6098547.1"/>
    </source>
</evidence>
<dbReference type="EC" id="3.5.1.28" evidence="5"/>
<dbReference type="GO" id="GO:0030288">
    <property type="term" value="C:outer membrane-bounded periplasmic space"/>
    <property type="evidence" value="ECO:0007669"/>
    <property type="project" value="TreeGrafter"/>
</dbReference>
<dbReference type="SMART" id="SM00646">
    <property type="entry name" value="Ami_3"/>
    <property type="match status" value="1"/>
</dbReference>
<evidence type="ECO:0000256" key="3">
    <source>
        <dbReference type="SAM" id="SignalP"/>
    </source>
</evidence>
<feature type="region of interest" description="Disordered" evidence="2">
    <location>
        <begin position="130"/>
        <end position="154"/>
    </location>
</feature>
<reference evidence="5 6" key="1">
    <citation type="submission" date="2020-08" db="EMBL/GenBank/DDBJ databases">
        <title>Genomic Encyclopedia of Type Strains, Phase IV (KMG-IV): sequencing the most valuable type-strain genomes for metagenomic binning, comparative biology and taxonomic classification.</title>
        <authorList>
            <person name="Goeker M."/>
        </authorList>
    </citation>
    <scope>NUCLEOTIDE SEQUENCE [LARGE SCALE GENOMIC DNA]</scope>
    <source>
        <strain evidence="5 6">DSM 21458</strain>
    </source>
</reference>
<dbReference type="EMBL" id="JACHHG010000006">
    <property type="protein sequence ID" value="MBB6098547.1"/>
    <property type="molecule type" value="Genomic_DNA"/>
</dbReference>
<comment type="caution">
    <text evidence="5">The sequence shown here is derived from an EMBL/GenBank/DDBJ whole genome shotgun (WGS) entry which is preliminary data.</text>
</comment>
<sequence length="381" mass="40179">MRALLFLCVILLGALSSALAAPRVGQHEGYTRTVLDLPRSVTYRVEETSQGLRVHLEGLSLPAESGALSSRELSAFRIHGESSATVYTLEGRGSRAPYKVFLLEGGGQGVRLVVDYGPGLSAAASTAAPAAPTAPKTAPANPSPSAGASVRAPTRPKLRVVLDPGHGGIDSGMVGYVTEKVITLDVAQRVRKLLEARGVEVILTRDRDMHLSADKATDLGMRARMANAGTVNAFVSIHVNAGPKSASGIETYVFGKPLEASTRSIALRENGGGSVGEKLTQQASNLAQNLLGDLLAQSNLAFSKTLANKIQSKAVAATGAINRGVKSDYFYVIRYARTPAILVELGFGSHPTEGRRLATESYRQTLAQAIADGLLEFLHVR</sequence>
<protein>
    <submittedName>
        <fullName evidence="5">N-acetylmuramoyl-L-alanine amidase</fullName>
        <ecNumber evidence="5">3.5.1.28</ecNumber>
    </submittedName>
</protein>
<dbReference type="GO" id="GO:0009253">
    <property type="term" value="P:peptidoglycan catabolic process"/>
    <property type="evidence" value="ECO:0007669"/>
    <property type="project" value="InterPro"/>
</dbReference>
<evidence type="ECO:0000259" key="4">
    <source>
        <dbReference type="SMART" id="SM00646"/>
    </source>
</evidence>
<keyword evidence="3" id="KW-0732">Signal</keyword>
<feature type="compositionally biased region" description="Low complexity" evidence="2">
    <location>
        <begin position="130"/>
        <end position="149"/>
    </location>
</feature>
<keyword evidence="6" id="KW-1185">Reference proteome</keyword>
<dbReference type="Gene3D" id="3.40.630.40">
    <property type="entry name" value="Zn-dependent exopeptidases"/>
    <property type="match status" value="1"/>
</dbReference>
<dbReference type="PANTHER" id="PTHR30404">
    <property type="entry name" value="N-ACETYLMURAMOYL-L-ALANINE AMIDASE"/>
    <property type="match status" value="1"/>
</dbReference>
<accession>A0A841HYS7</accession>